<dbReference type="Pfam" id="PF01780">
    <property type="entry name" value="Ribosomal_L37ae"/>
    <property type="match status" value="1"/>
</dbReference>
<dbReference type="AlphaFoldDB" id="A0A8J8PF24"/>
<dbReference type="Proteomes" id="UP000752814">
    <property type="component" value="Unassembled WGS sequence"/>
</dbReference>
<evidence type="ECO:0000313" key="6">
    <source>
        <dbReference type="Proteomes" id="UP000752814"/>
    </source>
</evidence>
<evidence type="ECO:0000313" key="5">
    <source>
        <dbReference type="EMBL" id="TQS81185.1"/>
    </source>
</evidence>
<dbReference type="PANTHER" id="PTHR48129:SF1">
    <property type="entry name" value="LARGE RIBOSOMAL SUBUNIT PROTEIN EL43"/>
    <property type="match status" value="1"/>
</dbReference>
<dbReference type="HAMAP" id="MF_00327">
    <property type="entry name" value="Ribosomal_eL43"/>
    <property type="match status" value="1"/>
</dbReference>
<evidence type="ECO:0000256" key="1">
    <source>
        <dbReference type="ARBA" id="ARBA00022884"/>
    </source>
</evidence>
<dbReference type="RefSeq" id="WP_020448381.1">
    <property type="nucleotide sequence ID" value="NZ_CAYAXV010000002.1"/>
</dbReference>
<dbReference type="GO" id="GO:0005840">
    <property type="term" value="C:ribosome"/>
    <property type="evidence" value="ECO:0007669"/>
    <property type="project" value="UniProtKB-KW"/>
</dbReference>
<dbReference type="GO" id="GO:0006412">
    <property type="term" value="P:translation"/>
    <property type="evidence" value="ECO:0007669"/>
    <property type="project" value="UniProtKB-UniRule"/>
</dbReference>
<keyword evidence="4" id="KW-0479">Metal-binding</keyword>
<comment type="cofactor">
    <cofactor evidence="4">
        <name>Zn(2+)</name>
        <dbReference type="ChEBI" id="CHEBI:29105"/>
    </cofactor>
    <text evidence="4">Binds 1 zinc ion per subunit.</text>
</comment>
<dbReference type="GeneID" id="41322904"/>
<dbReference type="InterPro" id="IPR011332">
    <property type="entry name" value="Ribosomal_zn-bd"/>
</dbReference>
<comment type="subunit">
    <text evidence="4">Part of the 50S ribosomal subunit.</text>
</comment>
<keyword evidence="4" id="KW-0863">Zinc-finger</keyword>
<dbReference type="SUPFAM" id="SSF57829">
    <property type="entry name" value="Zn-binding ribosomal proteins"/>
    <property type="match status" value="1"/>
</dbReference>
<keyword evidence="4" id="KW-0699">rRNA-binding</keyword>
<dbReference type="InterPro" id="IPR011331">
    <property type="entry name" value="Ribosomal_eL37/eL43"/>
</dbReference>
<dbReference type="InterPro" id="IPR002674">
    <property type="entry name" value="Ribosomal_eL43"/>
</dbReference>
<reference evidence="5" key="1">
    <citation type="submission" date="2016-03" db="EMBL/GenBank/DDBJ databases">
        <authorList>
            <person name="Borrel G."/>
            <person name="Mccann A."/>
            <person name="O'Toole P.W."/>
        </authorList>
    </citation>
    <scope>NUCLEOTIDE SEQUENCE</scope>
    <source>
        <strain evidence="5">183</strain>
    </source>
</reference>
<dbReference type="GO" id="GO:1990904">
    <property type="term" value="C:ribonucleoprotein complex"/>
    <property type="evidence" value="ECO:0007669"/>
    <property type="project" value="UniProtKB-KW"/>
</dbReference>
<evidence type="ECO:0000256" key="3">
    <source>
        <dbReference type="ARBA" id="ARBA00023274"/>
    </source>
</evidence>
<comment type="caution">
    <text evidence="5">The sequence shown here is derived from an EMBL/GenBank/DDBJ whole genome shotgun (WGS) entry which is preliminary data.</text>
</comment>
<feature type="binding site" evidence="4">
    <location>
        <position position="40"/>
    </location>
    <ligand>
        <name>Zn(2+)</name>
        <dbReference type="ChEBI" id="CHEBI:29105"/>
    </ligand>
</feature>
<keyword evidence="2 4" id="KW-0689">Ribosomal protein</keyword>
<dbReference type="EMBL" id="LVVT01000024">
    <property type="protein sequence ID" value="TQS81185.1"/>
    <property type="molecule type" value="Genomic_DNA"/>
</dbReference>
<proteinExistence type="inferred from homology"/>
<protein>
    <recommendedName>
        <fullName evidence="4">Large ribosomal subunit protein eL43</fullName>
    </recommendedName>
</protein>
<organism evidence="5 6">
    <name type="scientific">Candidatus Methanomassiliicoccus intestinalis</name>
    <dbReference type="NCBI Taxonomy" id="1406512"/>
    <lineage>
        <taxon>Archaea</taxon>
        <taxon>Methanobacteriati</taxon>
        <taxon>Thermoplasmatota</taxon>
        <taxon>Thermoplasmata</taxon>
        <taxon>Methanomassiliicoccales</taxon>
        <taxon>Methanomassiliicoccaceae</taxon>
        <taxon>Methanomassiliicoccus</taxon>
    </lineage>
</organism>
<feature type="binding site" evidence="4">
    <location>
        <position position="61"/>
    </location>
    <ligand>
        <name>Zn(2+)</name>
        <dbReference type="ChEBI" id="CHEBI:29105"/>
    </ligand>
</feature>
<dbReference type="Gene3D" id="2.20.25.30">
    <property type="match status" value="1"/>
</dbReference>
<comment type="similarity">
    <text evidence="4">Belongs to the eukaryotic ribosomal protein eL43 family. Putative zinc-binding subfamily.</text>
</comment>
<keyword evidence="3 4" id="KW-0687">Ribonucleoprotein</keyword>
<dbReference type="GO" id="GO:0003735">
    <property type="term" value="F:structural constituent of ribosome"/>
    <property type="evidence" value="ECO:0007669"/>
    <property type="project" value="InterPro"/>
</dbReference>
<accession>A0A8J8PF24</accession>
<keyword evidence="4" id="KW-0862">Zinc</keyword>
<dbReference type="NCBIfam" id="NF003058">
    <property type="entry name" value="PRK03976.1"/>
    <property type="match status" value="1"/>
</dbReference>
<dbReference type="OMA" id="GPRYGRK"/>
<name>A0A8J8PF24_9ARCH</name>
<dbReference type="InterPro" id="IPR050522">
    <property type="entry name" value="Ribosomal_protein_eL43"/>
</dbReference>
<feature type="binding site" evidence="4">
    <location>
        <position position="58"/>
    </location>
    <ligand>
        <name>Zn(2+)</name>
        <dbReference type="ChEBI" id="CHEBI:29105"/>
    </ligand>
</feature>
<comment type="function">
    <text evidence="4">Binds to the 23S rRNA.</text>
</comment>
<dbReference type="GO" id="GO:0070180">
    <property type="term" value="F:large ribosomal subunit rRNA binding"/>
    <property type="evidence" value="ECO:0007669"/>
    <property type="project" value="UniProtKB-UniRule"/>
</dbReference>
<sequence length="96" mass="10427">MSSKSTEKVGSSGSFGARYGVVVRNRTRDIMKVRRAKHECPVCHRNNVKRVSSGVWECSKCSAKFTASAYSPLSKKDLSGATLAKASQVDTEKNGE</sequence>
<evidence type="ECO:0000256" key="2">
    <source>
        <dbReference type="ARBA" id="ARBA00022980"/>
    </source>
</evidence>
<evidence type="ECO:0000256" key="4">
    <source>
        <dbReference type="HAMAP-Rule" id="MF_00327"/>
    </source>
</evidence>
<dbReference type="GO" id="GO:0008270">
    <property type="term" value="F:zinc ion binding"/>
    <property type="evidence" value="ECO:0007669"/>
    <property type="project" value="UniProtKB-UniRule"/>
</dbReference>
<gene>
    <name evidence="4" type="primary">rpl37ae</name>
    <name evidence="5" type="ORF">A3207_04735</name>
</gene>
<feature type="zinc finger region" description="C4-type" evidence="4">
    <location>
        <begin position="40"/>
        <end position="61"/>
    </location>
</feature>
<keyword evidence="1 4" id="KW-0694">RNA-binding</keyword>
<feature type="binding site" evidence="4">
    <location>
        <position position="43"/>
    </location>
    <ligand>
        <name>Zn(2+)</name>
        <dbReference type="ChEBI" id="CHEBI:29105"/>
    </ligand>
</feature>
<dbReference type="PANTHER" id="PTHR48129">
    <property type="entry name" value="60S RIBOSOMAL PROTEIN L37A"/>
    <property type="match status" value="1"/>
</dbReference>